<sequence length="362" mass="38969">MNHLLHRALRPLAWAGTALALAAGALTPAAAQGIPAAYAEVALPFYTPPHLSAGLVTQWYGTNAAAFAGSAQALIGGWQQYCAGQGAIGGVQQRWRAAATDWERLSAVALGPLVERRSMRLLDFQPLRPAAVRKAITTAPRDLRAMERVGAPAKGFPALEWLLWTEPAAPNTPACSYALMAAREVHAEAQALQQAFAQLAQTPWDEDESEVAPNLMAEFINQWIGGLERLRWQQMEKPVRSQGKAAAPDYARSASQTSLPSWRAQWSALQALAVHRGAAVPVPGKDIVPIELYLRGRGLNDLAQQWVDAVQAADQAMAQLQSTDKEAVLQAVKALNQVKQQMQDKVAPALQVNIGFSDADGD</sequence>
<accession>A0A6N1X129</accession>
<dbReference type="Gene3D" id="1.20.1420.20">
    <property type="entry name" value="M75 peptidase, HXXE motif"/>
    <property type="match status" value="1"/>
</dbReference>
<comment type="subcellular location">
    <subcellularLocation>
        <location evidence="1">Cell envelope</location>
    </subcellularLocation>
</comment>
<dbReference type="Pfam" id="PF09375">
    <property type="entry name" value="Peptidase_M75"/>
    <property type="match status" value="1"/>
</dbReference>
<evidence type="ECO:0000313" key="5">
    <source>
        <dbReference type="EMBL" id="QKV52957.1"/>
    </source>
</evidence>
<dbReference type="InterPro" id="IPR034984">
    <property type="entry name" value="Imelysin-like_IPPA"/>
</dbReference>
<dbReference type="EMBL" id="CP054840">
    <property type="protein sequence ID" value="QKV52957.1"/>
    <property type="molecule type" value="Genomic_DNA"/>
</dbReference>
<keyword evidence="6" id="KW-1185">Reference proteome</keyword>
<feature type="signal peptide" evidence="3">
    <location>
        <begin position="1"/>
        <end position="31"/>
    </location>
</feature>
<dbReference type="Proteomes" id="UP000509579">
    <property type="component" value="Chromosome"/>
</dbReference>
<dbReference type="CDD" id="cd14659">
    <property type="entry name" value="Imelysin-like_IPPA"/>
    <property type="match status" value="1"/>
</dbReference>
<dbReference type="RefSeq" id="WP_175503835.1">
    <property type="nucleotide sequence ID" value="NZ_CP054840.1"/>
</dbReference>
<evidence type="ECO:0000256" key="1">
    <source>
        <dbReference type="ARBA" id="ARBA00004196"/>
    </source>
</evidence>
<dbReference type="GO" id="GO:0030313">
    <property type="term" value="C:cell envelope"/>
    <property type="evidence" value="ECO:0007669"/>
    <property type="project" value="UniProtKB-SubCell"/>
</dbReference>
<feature type="chain" id="PRO_5026808455" evidence="3">
    <location>
        <begin position="32"/>
        <end position="362"/>
    </location>
</feature>
<reference evidence="5 6" key="1">
    <citation type="submission" date="2020-06" db="EMBL/GenBank/DDBJ databases">
        <title>Acidovorax antarctica sp. nov., isolated from Corinth ice sheet soil, Antarctic Fields Peninsula.</title>
        <authorList>
            <person name="Xu Q."/>
            <person name="Peng F."/>
        </authorList>
    </citation>
    <scope>NUCLEOTIDE SEQUENCE [LARGE SCALE GENOMIC DNA]</scope>
    <source>
        <strain evidence="5 6">16-35-5</strain>
    </source>
</reference>
<evidence type="ECO:0000256" key="3">
    <source>
        <dbReference type="SAM" id="SignalP"/>
    </source>
</evidence>
<evidence type="ECO:0000313" key="6">
    <source>
        <dbReference type="Proteomes" id="UP000509579"/>
    </source>
</evidence>
<dbReference type="KEGG" id="aant:HUK68_08690"/>
<feature type="domain" description="Imelysin-like" evidence="4">
    <location>
        <begin position="65"/>
        <end position="337"/>
    </location>
</feature>
<name>A0A6N1X129_9BURK</name>
<keyword evidence="2 3" id="KW-0732">Signal</keyword>
<organism evidence="5 6">
    <name type="scientific">Comamonas antarctica</name>
    <dbReference type="NCBI Taxonomy" id="2743470"/>
    <lineage>
        <taxon>Bacteria</taxon>
        <taxon>Pseudomonadati</taxon>
        <taxon>Pseudomonadota</taxon>
        <taxon>Betaproteobacteria</taxon>
        <taxon>Burkholderiales</taxon>
        <taxon>Comamonadaceae</taxon>
        <taxon>Comamonas</taxon>
    </lineage>
</organism>
<dbReference type="InterPro" id="IPR038352">
    <property type="entry name" value="Imelysin_sf"/>
</dbReference>
<dbReference type="AlphaFoldDB" id="A0A6N1X129"/>
<dbReference type="InterPro" id="IPR018976">
    <property type="entry name" value="Imelysin-like"/>
</dbReference>
<evidence type="ECO:0000256" key="2">
    <source>
        <dbReference type="ARBA" id="ARBA00022729"/>
    </source>
</evidence>
<evidence type="ECO:0000259" key="4">
    <source>
        <dbReference type="Pfam" id="PF09375"/>
    </source>
</evidence>
<proteinExistence type="predicted"/>
<gene>
    <name evidence="5" type="ORF">HUK68_08690</name>
</gene>
<protein>
    <submittedName>
        <fullName evidence="5">Imelysin family protein</fullName>
    </submittedName>
</protein>